<comment type="similarity">
    <text evidence="1 5">Belongs to the short-chain dehydrogenases/reductases (SDR) family.</text>
</comment>
<accession>A0A6J1N2Q5</accession>
<keyword evidence="3" id="KW-0560">Oxidoreductase</keyword>
<dbReference type="PANTHER" id="PTHR43963:SF4">
    <property type="entry name" value="CARBONYL REDUCTASE (NADPH)"/>
    <property type="match status" value="1"/>
</dbReference>
<dbReference type="RefSeq" id="XP_023942160.2">
    <property type="nucleotide sequence ID" value="XM_024086392.2"/>
</dbReference>
<dbReference type="PRINTS" id="PR00080">
    <property type="entry name" value="SDRFAMILY"/>
</dbReference>
<gene>
    <name evidence="7" type="primary">LOC112048753</name>
</gene>
<dbReference type="KEGG" id="bany:112048753"/>
<dbReference type="GO" id="GO:0004090">
    <property type="term" value="F:carbonyl reductase (NADPH) activity"/>
    <property type="evidence" value="ECO:0007669"/>
    <property type="project" value="UniProtKB-EC"/>
</dbReference>
<dbReference type="SUPFAM" id="SSF51735">
    <property type="entry name" value="NAD(P)-binding Rossmann-fold domains"/>
    <property type="match status" value="1"/>
</dbReference>
<reference evidence="7" key="1">
    <citation type="submission" date="2025-08" db="UniProtKB">
        <authorList>
            <consortium name="RefSeq"/>
        </authorList>
    </citation>
    <scope>IDENTIFICATION</scope>
</reference>
<keyword evidence="6" id="KW-1185">Reference proteome</keyword>
<organism evidence="6 7">
    <name type="scientific">Bicyclus anynana</name>
    <name type="common">Squinting bush brown butterfly</name>
    <dbReference type="NCBI Taxonomy" id="110368"/>
    <lineage>
        <taxon>Eukaryota</taxon>
        <taxon>Metazoa</taxon>
        <taxon>Ecdysozoa</taxon>
        <taxon>Arthropoda</taxon>
        <taxon>Hexapoda</taxon>
        <taxon>Insecta</taxon>
        <taxon>Pterygota</taxon>
        <taxon>Neoptera</taxon>
        <taxon>Endopterygota</taxon>
        <taxon>Lepidoptera</taxon>
        <taxon>Glossata</taxon>
        <taxon>Ditrysia</taxon>
        <taxon>Papilionoidea</taxon>
        <taxon>Nymphalidae</taxon>
        <taxon>Satyrinae</taxon>
        <taxon>Satyrini</taxon>
        <taxon>Mycalesina</taxon>
        <taxon>Bicyclus</taxon>
    </lineage>
</organism>
<dbReference type="InterPro" id="IPR002347">
    <property type="entry name" value="SDR_fam"/>
</dbReference>
<dbReference type="CDD" id="cd05324">
    <property type="entry name" value="carb_red_PTCR-like_SDR_c"/>
    <property type="match status" value="1"/>
</dbReference>
<dbReference type="GeneID" id="112048753"/>
<dbReference type="PRINTS" id="PR00081">
    <property type="entry name" value="GDHRDH"/>
</dbReference>
<evidence type="ECO:0000256" key="2">
    <source>
        <dbReference type="ARBA" id="ARBA00022857"/>
    </source>
</evidence>
<dbReference type="Gene3D" id="3.40.50.720">
    <property type="entry name" value="NAD(P)-binding Rossmann-like Domain"/>
    <property type="match status" value="1"/>
</dbReference>
<dbReference type="EC" id="1.1.1.184" evidence="4"/>
<dbReference type="AlphaFoldDB" id="A0A6J1N2Q5"/>
<evidence type="ECO:0000256" key="4">
    <source>
        <dbReference type="ARBA" id="ARBA00026118"/>
    </source>
</evidence>
<evidence type="ECO:0000313" key="6">
    <source>
        <dbReference type="Proteomes" id="UP001652582"/>
    </source>
</evidence>
<protein>
    <recommendedName>
        <fullName evidence="4">carbonyl reductase (NADPH)</fullName>
        <ecNumber evidence="4">1.1.1.184</ecNumber>
    </recommendedName>
</protein>
<sequence>MSKVAVVTGSNKGIGFGIVKALCQRFDGVVYLTSRDETRGKEAVAKLNELGLKPEYHQLDVGDRSSVEKFRDYIKAKYGGLDILINNAAALDADYASGTFEDVLTCISINYKSVFTLKEFIYPLVRNNGRIINISSSCGHLSNLRNEYWIKRLSKQDLSEADVDEFVNWHVESKKNNTYNPENFADGGTIPTYRVSKIALSAITMVHQREFESKNISINSMHPGLVRTDMTLGYGTLSTDEAAETPVYLALDAPQSLKGAYVWHDKRVLDWYDYKADYYFTIKSLFP</sequence>
<proteinExistence type="inferred from homology"/>
<dbReference type="InterPro" id="IPR045313">
    <property type="entry name" value="CBR1-like"/>
</dbReference>
<dbReference type="Proteomes" id="UP001652582">
    <property type="component" value="Chromosome 3"/>
</dbReference>
<evidence type="ECO:0000256" key="5">
    <source>
        <dbReference type="RuleBase" id="RU000363"/>
    </source>
</evidence>
<dbReference type="Pfam" id="PF00106">
    <property type="entry name" value="adh_short"/>
    <property type="match status" value="2"/>
</dbReference>
<dbReference type="OrthoDB" id="7289984at2759"/>
<keyword evidence="2" id="KW-0521">NADP</keyword>
<evidence type="ECO:0000313" key="7">
    <source>
        <dbReference type="RefSeq" id="XP_023942160.2"/>
    </source>
</evidence>
<evidence type="ECO:0000256" key="3">
    <source>
        <dbReference type="ARBA" id="ARBA00023002"/>
    </source>
</evidence>
<name>A0A6J1N2Q5_BICAN</name>
<dbReference type="PANTHER" id="PTHR43963">
    <property type="entry name" value="CARBONYL REDUCTASE 1-RELATED"/>
    <property type="match status" value="1"/>
</dbReference>
<evidence type="ECO:0000256" key="1">
    <source>
        <dbReference type="ARBA" id="ARBA00006484"/>
    </source>
</evidence>
<dbReference type="InterPro" id="IPR036291">
    <property type="entry name" value="NAD(P)-bd_dom_sf"/>
</dbReference>